<dbReference type="EMBL" id="CP020771">
    <property type="protein sequence ID" value="ARI83890.1"/>
    <property type="molecule type" value="Genomic_DNA"/>
</dbReference>
<dbReference type="AlphaFoldDB" id="A0AB33C3F4"/>
<dbReference type="RefSeq" id="WP_161491779.1">
    <property type="nucleotide sequence ID" value="NZ_CP020771.1"/>
</dbReference>
<name>A0AB33C3F4_MICA7</name>
<evidence type="ECO:0008006" key="3">
    <source>
        <dbReference type="Google" id="ProtNLM"/>
    </source>
</evidence>
<evidence type="ECO:0000313" key="2">
    <source>
        <dbReference type="Proteomes" id="UP000192439"/>
    </source>
</evidence>
<proteinExistence type="predicted"/>
<reference evidence="1 2" key="1">
    <citation type="journal article" date="2018" name="Harmful Algae">
        <title>The highly heterogeneous methylated genomes and diverse restriction-modification systems of bloom-forming Microcystis.</title>
        <authorList>
            <person name="Zhao L."/>
            <person name="Song Y."/>
            <person name="Li L."/>
            <person name="Gan N."/>
            <person name="Brand J.J."/>
            <person name="Song L."/>
        </authorList>
    </citation>
    <scope>NUCLEOTIDE SEQUENCE [LARGE SCALE GENOMIC DNA]</scope>
    <source>
        <strain evidence="1 2">PCC 7806SL</strain>
    </source>
</reference>
<keyword evidence="2" id="KW-1185">Reference proteome</keyword>
<dbReference type="InterPro" id="IPR036249">
    <property type="entry name" value="Thioredoxin-like_sf"/>
</dbReference>
<accession>A0AB33C3F4</accession>
<dbReference type="Proteomes" id="UP000192439">
    <property type="component" value="Chromosome"/>
</dbReference>
<organism evidence="1 2">
    <name type="scientific">Microcystis aeruginosa PCC 7806SL</name>
    <dbReference type="NCBI Taxonomy" id="1903187"/>
    <lineage>
        <taxon>Bacteria</taxon>
        <taxon>Bacillati</taxon>
        <taxon>Cyanobacteriota</taxon>
        <taxon>Cyanophyceae</taxon>
        <taxon>Oscillatoriophycideae</taxon>
        <taxon>Chroococcales</taxon>
        <taxon>Microcystaceae</taxon>
        <taxon>Microcystis</taxon>
    </lineage>
</organism>
<gene>
    <name evidence="1" type="ORF">BH695_4611</name>
</gene>
<dbReference type="Gene3D" id="3.40.30.10">
    <property type="entry name" value="Glutaredoxin"/>
    <property type="match status" value="1"/>
</dbReference>
<dbReference type="SUPFAM" id="SSF52833">
    <property type="entry name" value="Thioredoxin-like"/>
    <property type="match status" value="1"/>
</dbReference>
<protein>
    <recommendedName>
        <fullName evidence="3">Glutaredoxin domain-containing protein</fullName>
    </recommendedName>
</protein>
<sequence>MIVLTTPLFAIVMKYSLFKSTFWLGSFVFAFMSSVQLPSLGNFSNSMPQDSPKFLLFSQPVLAQKVSSNAVLVYGNPRCGWTNNLIQELKAKKIPYQFKNLDVKSVRDEWNRILEKNGVPDGSPVKLPVVLVNNKVLMRPSIEQVIAQRKKAENSTFQIPSGRYFGNTELIEIKNRQYCGGNMTTGRIECYPISDLKYIKPGVVQLWSEYFCSEKLFKITSSGQCTANGWVER</sequence>
<evidence type="ECO:0000313" key="1">
    <source>
        <dbReference type="EMBL" id="ARI83890.1"/>
    </source>
</evidence>
<dbReference type="PROSITE" id="PS51354">
    <property type="entry name" value="GLUTAREDOXIN_2"/>
    <property type="match status" value="1"/>
</dbReference>